<keyword evidence="7" id="KW-1185">Reference proteome</keyword>
<feature type="domain" description="PDZ" evidence="6">
    <location>
        <begin position="214"/>
        <end position="284"/>
    </location>
</feature>
<evidence type="ECO:0000256" key="2">
    <source>
        <dbReference type="ARBA" id="ARBA00022737"/>
    </source>
</evidence>
<keyword evidence="2" id="KW-0677">Repeat</keyword>
<dbReference type="Proteomes" id="UP001652627">
    <property type="component" value="Chromosome 4"/>
</dbReference>
<dbReference type="CDD" id="cd06737">
    <property type="entry name" value="PDZ1_harmonin"/>
    <property type="match status" value="1"/>
</dbReference>
<dbReference type="GeneID" id="106497140"/>
<dbReference type="SUPFAM" id="SSF50156">
    <property type="entry name" value="PDZ domain-like"/>
    <property type="match status" value="3"/>
</dbReference>
<dbReference type="InterPro" id="IPR001478">
    <property type="entry name" value="PDZ"/>
</dbReference>
<feature type="compositionally biased region" description="Basic and acidic residues" evidence="5">
    <location>
        <begin position="432"/>
        <end position="446"/>
    </location>
</feature>
<dbReference type="CDD" id="cd06738">
    <property type="entry name" value="PDZ2_harmonin"/>
    <property type="match status" value="1"/>
</dbReference>
<name>A0ABM4EHI5_9AVES</name>
<proteinExistence type="predicted"/>
<feature type="coiled-coil region" evidence="4">
    <location>
        <begin position="326"/>
        <end position="376"/>
    </location>
</feature>
<feature type="region of interest" description="Disordered" evidence="5">
    <location>
        <begin position="547"/>
        <end position="595"/>
    </location>
</feature>
<evidence type="ECO:0000256" key="1">
    <source>
        <dbReference type="ARBA" id="ARBA00004316"/>
    </source>
</evidence>
<dbReference type="CDD" id="cd07353">
    <property type="entry name" value="harmonin_N"/>
    <property type="match status" value="1"/>
</dbReference>
<keyword evidence="3" id="KW-0966">Cell projection</keyword>
<evidence type="ECO:0000259" key="6">
    <source>
        <dbReference type="PROSITE" id="PS50106"/>
    </source>
</evidence>
<feature type="region of interest" description="Disordered" evidence="5">
    <location>
        <begin position="377"/>
        <end position="401"/>
    </location>
</feature>
<dbReference type="InterPro" id="IPR036034">
    <property type="entry name" value="PDZ_sf"/>
</dbReference>
<dbReference type="Gene3D" id="1.20.1160.20">
    <property type="match status" value="1"/>
</dbReference>
<sequence length="779" mass="86935">MERRVAREFRHKVNLLIDNEAEKDYLYDVLRMYHQSMNLPVLVGDLKLVINEPSRLPLFDAIRPLIPLKHQVEYDQLTPKRSRKLKEVRLDRLHPEGLGISVRGGVEFSCGLFISQLVKGGQADNVGLQVGDEIVRINGYSISSCTHEEVINLIRTKKIVSIKVRHVGMIPVKSSADEPLKWQYVDQFVSDSGEGKGSVAGLASSGGRDSKEKKVFISLIGTKGMGCSISSGPTQKPGIFISNVKPGSLSAEVGLEVGDQIVEVNGVDFSNVDHKEAVRVLKSSHTLTISVVAGAGKELFMTEEERQREARLREQERQELMHQKRIALETNKILKEQQEKERLRKLEISQKAAEEEERYRREIEQITAEEEKFKKEWEEDWGPKKPPKSLKTVTAEVHPAPPSKHKTFGWFYRYEGKFPTIRKKGKERKKSKSDSLCEQKKNKKEMEFEQKLAKEKEGMLEKEKQLKINRLVQEVSETEREDLEESEKVQHWVERLCQTRLEQISSVENESPELAGGRPSASPSATSMRQFAGGLQLHTTDLDDINLDEVDKPKPRVVPPLPPPPSVTPASPAHLLSASNAPLSRGPAPSVSPTSQVVRNTSHVGKVSSVSSKPLQFAPSPPTQRHPGVPIVSKPVMLQPDPNLMVRPTIKSEALGFQKYVEDFDPYSMFTPEQIMGKDVRLLRIKKEGSLDLAVEGGIDSPIGKIVVSAIYEGGAADKHGGIVKGDEILAVNGKILVDDMLAEAQATLAKAWNVGGDWIDLVIAVSPPKEYDDEMTFF</sequence>
<dbReference type="InterPro" id="IPR030237">
    <property type="entry name" value="Harmonin_N"/>
</dbReference>
<dbReference type="PANTHER" id="PTHR23116">
    <property type="entry name" value="PDZ DOMAIN CONTAINING WHIRLIN AND HARMONIN-RELATED"/>
    <property type="match status" value="1"/>
</dbReference>
<feature type="compositionally biased region" description="Pro residues" evidence="5">
    <location>
        <begin position="556"/>
        <end position="567"/>
    </location>
</feature>
<reference evidence="8" key="1">
    <citation type="submission" date="2025-08" db="UniProtKB">
        <authorList>
            <consortium name="RefSeq"/>
        </authorList>
    </citation>
    <scope>IDENTIFICATION</scope>
    <source>
        <tissue evidence="8">Blood</tissue>
    </source>
</reference>
<dbReference type="Gene3D" id="2.30.42.10">
    <property type="match status" value="3"/>
</dbReference>
<evidence type="ECO:0000313" key="8">
    <source>
        <dbReference type="RefSeq" id="XP_067152155.1"/>
    </source>
</evidence>
<dbReference type="Pfam" id="PF21219">
    <property type="entry name" value="USH1C_N"/>
    <property type="match status" value="1"/>
</dbReference>
<gene>
    <name evidence="8" type="primary">USH1C</name>
</gene>
<feature type="domain" description="PDZ" evidence="6">
    <location>
        <begin position="679"/>
        <end position="752"/>
    </location>
</feature>
<feature type="region of interest" description="Disordered" evidence="5">
    <location>
        <begin position="423"/>
        <end position="446"/>
    </location>
</feature>
<feature type="region of interest" description="Disordered" evidence="5">
    <location>
        <begin position="608"/>
        <end position="629"/>
    </location>
</feature>
<dbReference type="SMART" id="SM00228">
    <property type="entry name" value="PDZ"/>
    <property type="match status" value="3"/>
</dbReference>
<feature type="domain" description="PDZ" evidence="6">
    <location>
        <begin position="87"/>
        <end position="155"/>
    </location>
</feature>
<dbReference type="InterPro" id="IPR051844">
    <property type="entry name" value="USH2_Complex_Protein"/>
</dbReference>
<evidence type="ECO:0000256" key="3">
    <source>
        <dbReference type="ARBA" id="ARBA00023273"/>
    </source>
</evidence>
<dbReference type="PROSITE" id="PS50106">
    <property type="entry name" value="PDZ"/>
    <property type="match status" value="3"/>
</dbReference>
<organism evidence="7 8">
    <name type="scientific">Apteryx mantelli</name>
    <name type="common">North Island brown kiwi</name>
    <dbReference type="NCBI Taxonomy" id="2696672"/>
    <lineage>
        <taxon>Eukaryota</taxon>
        <taxon>Metazoa</taxon>
        <taxon>Chordata</taxon>
        <taxon>Craniata</taxon>
        <taxon>Vertebrata</taxon>
        <taxon>Euteleostomi</taxon>
        <taxon>Archelosauria</taxon>
        <taxon>Archosauria</taxon>
        <taxon>Dinosauria</taxon>
        <taxon>Saurischia</taxon>
        <taxon>Theropoda</taxon>
        <taxon>Coelurosauria</taxon>
        <taxon>Aves</taxon>
        <taxon>Palaeognathae</taxon>
        <taxon>Apterygiformes</taxon>
        <taxon>Apterygidae</taxon>
        <taxon>Apteryx</taxon>
    </lineage>
</organism>
<dbReference type="RefSeq" id="XP_067152155.1">
    <property type="nucleotide sequence ID" value="XM_067296054.1"/>
</dbReference>
<evidence type="ECO:0000256" key="4">
    <source>
        <dbReference type="SAM" id="Coils"/>
    </source>
</evidence>
<feature type="region of interest" description="Disordered" evidence="5">
    <location>
        <begin position="504"/>
        <end position="527"/>
    </location>
</feature>
<dbReference type="CDD" id="cd06739">
    <property type="entry name" value="PDZ3_harmonin"/>
    <property type="match status" value="1"/>
</dbReference>
<dbReference type="PANTHER" id="PTHR23116:SF36">
    <property type="entry name" value="HARMONIN"/>
    <property type="match status" value="1"/>
</dbReference>
<comment type="subcellular location">
    <subcellularLocation>
        <location evidence="1">Cell projection</location>
    </subcellularLocation>
</comment>
<accession>A0ABM4EHI5</accession>
<evidence type="ECO:0000313" key="7">
    <source>
        <dbReference type="Proteomes" id="UP001652627"/>
    </source>
</evidence>
<protein>
    <submittedName>
        <fullName evidence="8">Harmonin</fullName>
    </submittedName>
</protein>
<dbReference type="Pfam" id="PF00595">
    <property type="entry name" value="PDZ"/>
    <property type="match status" value="3"/>
</dbReference>
<keyword evidence="4" id="KW-0175">Coiled coil</keyword>
<evidence type="ECO:0000256" key="5">
    <source>
        <dbReference type="SAM" id="MobiDB-lite"/>
    </source>
</evidence>